<proteinExistence type="predicted"/>
<name>A0A7N2KKB9_QUELO</name>
<keyword evidence="2" id="KW-1185">Reference proteome</keyword>
<dbReference type="Gramene" id="QL01p001826:mrna">
    <property type="protein sequence ID" value="QL01p001826:mrna:CDS:1"/>
    <property type="gene ID" value="QL01p001826"/>
</dbReference>
<dbReference type="Proteomes" id="UP000594261">
    <property type="component" value="Chromosome 1"/>
</dbReference>
<evidence type="ECO:0000313" key="1">
    <source>
        <dbReference type="EnsemblPlants" id="QL01p001826:mrna:CDS:1"/>
    </source>
</evidence>
<dbReference type="AlphaFoldDB" id="A0A7N2KKB9"/>
<organism evidence="1 2">
    <name type="scientific">Quercus lobata</name>
    <name type="common">Valley oak</name>
    <dbReference type="NCBI Taxonomy" id="97700"/>
    <lineage>
        <taxon>Eukaryota</taxon>
        <taxon>Viridiplantae</taxon>
        <taxon>Streptophyta</taxon>
        <taxon>Embryophyta</taxon>
        <taxon>Tracheophyta</taxon>
        <taxon>Spermatophyta</taxon>
        <taxon>Magnoliopsida</taxon>
        <taxon>eudicotyledons</taxon>
        <taxon>Gunneridae</taxon>
        <taxon>Pentapetalae</taxon>
        <taxon>rosids</taxon>
        <taxon>fabids</taxon>
        <taxon>Fagales</taxon>
        <taxon>Fagaceae</taxon>
        <taxon>Quercus</taxon>
    </lineage>
</organism>
<evidence type="ECO:0000313" key="2">
    <source>
        <dbReference type="Proteomes" id="UP000594261"/>
    </source>
</evidence>
<sequence>MRLGFFTDLVSVVRQHEENLELFMVLAWYIWCRRNKCHFNEQSLPPEKLLDVVESTLKEFQDKLVNRLEKVKPQPQHWSPPEPGIYKVNYDDAYFAEEEEAGMAL</sequence>
<dbReference type="EnsemblPlants" id="QL01p001826:mrna">
    <property type="protein sequence ID" value="QL01p001826:mrna:CDS:1"/>
    <property type="gene ID" value="QL01p001826"/>
</dbReference>
<protein>
    <submittedName>
        <fullName evidence="1">Uncharacterized protein</fullName>
    </submittedName>
</protein>
<dbReference type="InParanoid" id="A0A7N2KKB9"/>
<reference evidence="1 2" key="1">
    <citation type="journal article" date="2016" name="G3 (Bethesda)">
        <title>First Draft Assembly and Annotation of the Genome of a California Endemic Oak Quercus lobata Nee (Fagaceae).</title>
        <authorList>
            <person name="Sork V.L."/>
            <person name="Fitz-Gibbon S.T."/>
            <person name="Puiu D."/>
            <person name="Crepeau M."/>
            <person name="Gugger P.F."/>
            <person name="Sherman R."/>
            <person name="Stevens K."/>
            <person name="Langley C.H."/>
            <person name="Pellegrini M."/>
            <person name="Salzberg S.L."/>
        </authorList>
    </citation>
    <scope>NUCLEOTIDE SEQUENCE [LARGE SCALE GENOMIC DNA]</scope>
    <source>
        <strain evidence="1 2">cv. SW786</strain>
    </source>
</reference>
<reference evidence="1" key="2">
    <citation type="submission" date="2021-01" db="UniProtKB">
        <authorList>
            <consortium name="EnsemblPlants"/>
        </authorList>
    </citation>
    <scope>IDENTIFICATION</scope>
</reference>
<accession>A0A7N2KKB9</accession>
<dbReference type="EMBL" id="LRBV02000001">
    <property type="status" value="NOT_ANNOTATED_CDS"/>
    <property type="molecule type" value="Genomic_DNA"/>
</dbReference>